<comment type="caution">
    <text evidence="1">The sequence shown here is derived from an EMBL/GenBank/DDBJ whole genome shotgun (WGS) entry which is preliminary data.</text>
</comment>
<organism evidence="1 2">
    <name type="scientific">Allobranchiibius huperziae</name>
    <dbReference type="NCBI Taxonomy" id="1874116"/>
    <lineage>
        <taxon>Bacteria</taxon>
        <taxon>Bacillati</taxon>
        <taxon>Actinomycetota</taxon>
        <taxon>Actinomycetes</taxon>
        <taxon>Micrococcales</taxon>
        <taxon>Dermacoccaceae</taxon>
        <taxon>Allobranchiibius</taxon>
    </lineage>
</organism>
<gene>
    <name evidence="1" type="ORF">HNR15_003597</name>
</gene>
<dbReference type="AlphaFoldDB" id="A0A853DKV5"/>
<dbReference type="RefSeq" id="WP_179483971.1">
    <property type="nucleotide sequence ID" value="NZ_JACCFW010000004.1"/>
</dbReference>
<dbReference type="EMBL" id="JACCFW010000004">
    <property type="protein sequence ID" value="NYJ76579.1"/>
    <property type="molecule type" value="Genomic_DNA"/>
</dbReference>
<protein>
    <submittedName>
        <fullName evidence="1">Uncharacterized protein</fullName>
    </submittedName>
</protein>
<accession>A0A853DKV5</accession>
<keyword evidence="2" id="KW-1185">Reference proteome</keyword>
<reference evidence="1 2" key="1">
    <citation type="submission" date="2020-07" db="EMBL/GenBank/DDBJ databases">
        <title>Sequencing the genomes of 1000 actinobacteria strains.</title>
        <authorList>
            <person name="Klenk H.-P."/>
        </authorList>
    </citation>
    <scope>NUCLEOTIDE SEQUENCE [LARGE SCALE GENOMIC DNA]</scope>
    <source>
        <strain evidence="1 2">DSM 29531</strain>
    </source>
</reference>
<evidence type="ECO:0000313" key="2">
    <source>
        <dbReference type="Proteomes" id="UP000571817"/>
    </source>
</evidence>
<evidence type="ECO:0000313" key="1">
    <source>
        <dbReference type="EMBL" id="NYJ76579.1"/>
    </source>
</evidence>
<proteinExistence type="predicted"/>
<name>A0A853DKV5_9MICO</name>
<sequence>MSTYHPSAAHCPVCGEQSVSLVRTPYRPFGSDQPVARTEKYVCNNGNHIPMGWTPDNDNANG</sequence>
<dbReference type="Proteomes" id="UP000571817">
    <property type="component" value="Unassembled WGS sequence"/>
</dbReference>